<evidence type="ECO:0000256" key="8">
    <source>
        <dbReference type="ARBA" id="ARBA00023136"/>
    </source>
</evidence>
<feature type="transmembrane region" description="Helical" evidence="9">
    <location>
        <begin position="577"/>
        <end position="600"/>
    </location>
</feature>
<feature type="transmembrane region" description="Helical" evidence="9">
    <location>
        <begin position="607"/>
        <end position="626"/>
    </location>
</feature>
<protein>
    <recommendedName>
        <fullName evidence="10">ABC transporter domain-containing protein</fullName>
    </recommendedName>
</protein>
<dbReference type="Pfam" id="PF00005">
    <property type="entry name" value="ABC_tran"/>
    <property type="match status" value="1"/>
</dbReference>
<dbReference type="GO" id="GO:0140359">
    <property type="term" value="F:ABC-type transporter activity"/>
    <property type="evidence" value="ECO:0007669"/>
    <property type="project" value="InterPro"/>
</dbReference>
<evidence type="ECO:0000256" key="1">
    <source>
        <dbReference type="ARBA" id="ARBA00004141"/>
    </source>
</evidence>
<comment type="caution">
    <text evidence="11">The sequence shown here is derived from an EMBL/GenBank/DDBJ whole genome shotgun (WGS) entry which is preliminary data.</text>
</comment>
<gene>
    <name evidence="11" type="ORF">TSAR_010108</name>
</gene>
<evidence type="ECO:0000256" key="3">
    <source>
        <dbReference type="ARBA" id="ARBA00022448"/>
    </source>
</evidence>
<feature type="domain" description="ABC transporter" evidence="10">
    <location>
        <begin position="109"/>
        <end position="371"/>
    </location>
</feature>
<dbReference type="SUPFAM" id="SSF52540">
    <property type="entry name" value="P-loop containing nucleoside triphosphate hydrolases"/>
    <property type="match status" value="1"/>
</dbReference>
<feature type="transmembrane region" description="Helical" evidence="9">
    <location>
        <begin position="498"/>
        <end position="518"/>
    </location>
</feature>
<accession>A0A232F1V9</accession>
<organism evidence="11 12">
    <name type="scientific">Trichomalopsis sarcophagae</name>
    <dbReference type="NCBI Taxonomy" id="543379"/>
    <lineage>
        <taxon>Eukaryota</taxon>
        <taxon>Metazoa</taxon>
        <taxon>Ecdysozoa</taxon>
        <taxon>Arthropoda</taxon>
        <taxon>Hexapoda</taxon>
        <taxon>Insecta</taxon>
        <taxon>Pterygota</taxon>
        <taxon>Neoptera</taxon>
        <taxon>Endopterygota</taxon>
        <taxon>Hymenoptera</taxon>
        <taxon>Apocrita</taxon>
        <taxon>Proctotrupomorpha</taxon>
        <taxon>Chalcidoidea</taxon>
        <taxon>Pteromalidae</taxon>
        <taxon>Pteromalinae</taxon>
        <taxon>Trichomalopsis</taxon>
    </lineage>
</organism>
<evidence type="ECO:0000313" key="12">
    <source>
        <dbReference type="Proteomes" id="UP000215335"/>
    </source>
</evidence>
<keyword evidence="4 9" id="KW-0812">Transmembrane</keyword>
<keyword evidence="12" id="KW-1185">Reference proteome</keyword>
<keyword evidence="6" id="KW-0067">ATP-binding</keyword>
<name>A0A232F1V9_9HYME</name>
<dbReference type="CDD" id="cd03213">
    <property type="entry name" value="ABCG_EPDR"/>
    <property type="match status" value="1"/>
</dbReference>
<dbReference type="EMBL" id="NNAY01001302">
    <property type="protein sequence ID" value="OXU24428.1"/>
    <property type="molecule type" value="Genomic_DNA"/>
</dbReference>
<feature type="transmembrane region" description="Helical" evidence="9">
    <location>
        <begin position="695"/>
        <end position="717"/>
    </location>
</feature>
<dbReference type="InterPro" id="IPR003439">
    <property type="entry name" value="ABC_transporter-like_ATP-bd"/>
</dbReference>
<keyword evidence="8 9" id="KW-0472">Membrane</keyword>
<dbReference type="PANTHER" id="PTHR48041">
    <property type="entry name" value="ABC TRANSPORTER G FAMILY MEMBER 28"/>
    <property type="match status" value="1"/>
</dbReference>
<proteinExistence type="inferred from homology"/>
<sequence length="725" mass="81944">MRPLELVQSFLHFTQRITWRVGVDQSTGDPESEQPRMEVLMHEASSQNGTSVVVPVPKAQQQQPQQHLPTCCAPRPAVQNTPIGFEQDIVSEKNGASFTKSKNEETMDVSFENITYTVYLGMRKGTKEILHGLNGRLPAKQLVALMGPSGAGKSTLLDVLSGFRTTGVQGNVYVNGRVRDLDSFRRSSAYITQDDRLQPLLTVMENMRVAADLKLGTETPRHQKETIIEEILSTLGLYEHMNTSAGRLSGGQKKRLSIALELVNHPTVLFLDEPTTGLDSSSCMQVCNLLKLLAHQGRTIICTIHQPSATIFQLFDQAIDKRLRKKFAYCLTYLIFLLTQVYVLAKGECLYQGATRNLVPYLENVKLPCPMYHNPADYIIELACGEYGDDKIETLIQGSENGRSLKWFDLPSALLDGKSLRALNPLQASKKKSARGAQATSQGHQIKILMKRGWIKVKRDATLTHLRIMVNICTGLMLGSLFIAAGNDADRIIENYNLLFACLIHHMMTTMMLTVLTFPAEMSILQKEHFNRWYSLKAYYTSVTLVDIPVTVLCCFLFTAIVYFMSEQPLELVRFSMFFSISLMVVFVAQSFGFMIGACFNVVNGTFLAPTLSVPMMMFAGFGVSLRDLPGYLRWGTYISYLRYGLEGYVNAIYGLNRPVLECHNDMDDPPLDFCYYKNPSKFVKEVIAMDVDRFWWDLGSLIFIVFFMRIFAYFLLRWRLMSSR</sequence>
<evidence type="ECO:0000313" key="11">
    <source>
        <dbReference type="EMBL" id="OXU24428.1"/>
    </source>
</evidence>
<evidence type="ECO:0000256" key="2">
    <source>
        <dbReference type="ARBA" id="ARBA00005814"/>
    </source>
</evidence>
<dbReference type="AlphaFoldDB" id="A0A232F1V9"/>
<evidence type="ECO:0000256" key="9">
    <source>
        <dbReference type="SAM" id="Phobius"/>
    </source>
</evidence>
<dbReference type="Gene3D" id="3.40.50.300">
    <property type="entry name" value="P-loop containing nucleotide triphosphate hydrolases"/>
    <property type="match status" value="1"/>
</dbReference>
<evidence type="ECO:0000256" key="4">
    <source>
        <dbReference type="ARBA" id="ARBA00022692"/>
    </source>
</evidence>
<dbReference type="STRING" id="543379.A0A232F1V9"/>
<dbReference type="FunFam" id="3.40.50.300:FF:001077">
    <property type="entry name" value="Uncharacterized protein, isoform A"/>
    <property type="match status" value="1"/>
</dbReference>
<comment type="subcellular location">
    <subcellularLocation>
        <location evidence="1">Membrane</location>
        <topology evidence="1">Multi-pass membrane protein</topology>
    </subcellularLocation>
</comment>
<dbReference type="GO" id="GO:0005524">
    <property type="term" value="F:ATP binding"/>
    <property type="evidence" value="ECO:0007669"/>
    <property type="project" value="UniProtKB-KW"/>
</dbReference>
<dbReference type="PROSITE" id="PS50893">
    <property type="entry name" value="ABC_TRANSPORTER_2"/>
    <property type="match status" value="1"/>
</dbReference>
<dbReference type="InterPro" id="IPR050352">
    <property type="entry name" value="ABCG_transporters"/>
</dbReference>
<evidence type="ECO:0000256" key="7">
    <source>
        <dbReference type="ARBA" id="ARBA00022989"/>
    </source>
</evidence>
<dbReference type="SMART" id="SM00382">
    <property type="entry name" value="AAA"/>
    <property type="match status" value="1"/>
</dbReference>
<evidence type="ECO:0000259" key="10">
    <source>
        <dbReference type="PROSITE" id="PS50893"/>
    </source>
</evidence>
<dbReference type="Pfam" id="PF01061">
    <property type="entry name" value="ABC2_membrane"/>
    <property type="match status" value="1"/>
</dbReference>
<keyword evidence="3" id="KW-0813">Transport</keyword>
<feature type="transmembrane region" description="Helical" evidence="9">
    <location>
        <begin position="539"/>
        <end position="565"/>
    </location>
</feature>
<dbReference type="GO" id="GO:0016887">
    <property type="term" value="F:ATP hydrolysis activity"/>
    <property type="evidence" value="ECO:0007669"/>
    <property type="project" value="InterPro"/>
</dbReference>
<dbReference type="InterPro" id="IPR017871">
    <property type="entry name" value="ABC_transporter-like_CS"/>
</dbReference>
<dbReference type="InterPro" id="IPR003593">
    <property type="entry name" value="AAA+_ATPase"/>
</dbReference>
<dbReference type="InterPro" id="IPR027417">
    <property type="entry name" value="P-loop_NTPase"/>
</dbReference>
<dbReference type="OrthoDB" id="66620at2759"/>
<dbReference type="PROSITE" id="PS00211">
    <property type="entry name" value="ABC_TRANSPORTER_1"/>
    <property type="match status" value="1"/>
</dbReference>
<dbReference type="Proteomes" id="UP000215335">
    <property type="component" value="Unassembled WGS sequence"/>
</dbReference>
<dbReference type="PANTHER" id="PTHR48041:SF26">
    <property type="entry name" value="FI22810P1"/>
    <property type="match status" value="1"/>
</dbReference>
<evidence type="ECO:0000256" key="6">
    <source>
        <dbReference type="ARBA" id="ARBA00022840"/>
    </source>
</evidence>
<keyword evidence="5" id="KW-0547">Nucleotide-binding</keyword>
<dbReference type="InterPro" id="IPR013525">
    <property type="entry name" value="ABC2_TM"/>
</dbReference>
<dbReference type="GO" id="GO:0005886">
    <property type="term" value="C:plasma membrane"/>
    <property type="evidence" value="ECO:0007669"/>
    <property type="project" value="TreeGrafter"/>
</dbReference>
<keyword evidence="7 9" id="KW-1133">Transmembrane helix</keyword>
<evidence type="ECO:0000256" key="5">
    <source>
        <dbReference type="ARBA" id="ARBA00022741"/>
    </source>
</evidence>
<reference evidence="11 12" key="1">
    <citation type="journal article" date="2017" name="Curr. Biol.">
        <title>The Evolution of Venom by Co-option of Single-Copy Genes.</title>
        <authorList>
            <person name="Martinson E.O."/>
            <person name="Mrinalini"/>
            <person name="Kelkar Y.D."/>
            <person name="Chang C.H."/>
            <person name="Werren J.H."/>
        </authorList>
    </citation>
    <scope>NUCLEOTIDE SEQUENCE [LARGE SCALE GENOMIC DNA]</scope>
    <source>
        <strain evidence="11 12">Alberta</strain>
        <tissue evidence="11">Whole body</tissue>
    </source>
</reference>
<feature type="transmembrane region" description="Helical" evidence="9">
    <location>
        <begin position="468"/>
        <end position="486"/>
    </location>
</feature>
<comment type="similarity">
    <text evidence="2">Belongs to the ABC transporter superfamily. ABCG family. Eye pigment precursor importer (TC 3.A.1.204) subfamily.</text>
</comment>